<accession>A0ABP9QZI7</accession>
<dbReference type="RefSeq" id="WP_185066257.1">
    <property type="nucleotide sequence ID" value="NZ_BAABJP010000043.1"/>
</dbReference>
<feature type="compositionally biased region" description="Gly residues" evidence="1">
    <location>
        <begin position="126"/>
        <end position="168"/>
    </location>
</feature>
<feature type="compositionally biased region" description="Polar residues" evidence="1">
    <location>
        <begin position="319"/>
        <end position="330"/>
    </location>
</feature>
<proteinExistence type="predicted"/>
<dbReference type="Proteomes" id="UP001428817">
    <property type="component" value="Unassembled WGS sequence"/>
</dbReference>
<evidence type="ECO:0000256" key="1">
    <source>
        <dbReference type="SAM" id="MobiDB-lite"/>
    </source>
</evidence>
<evidence type="ECO:0000313" key="2">
    <source>
        <dbReference type="EMBL" id="GAA5169754.1"/>
    </source>
</evidence>
<evidence type="ECO:0000313" key="3">
    <source>
        <dbReference type="Proteomes" id="UP001428817"/>
    </source>
</evidence>
<gene>
    <name evidence="2" type="ORF">GCM10023321_65870</name>
</gene>
<feature type="region of interest" description="Disordered" evidence="1">
    <location>
        <begin position="101"/>
        <end position="344"/>
    </location>
</feature>
<protein>
    <submittedName>
        <fullName evidence="2">Uncharacterized protein</fullName>
    </submittedName>
</protein>
<feature type="compositionally biased region" description="Basic and acidic residues" evidence="1">
    <location>
        <begin position="170"/>
        <end position="181"/>
    </location>
</feature>
<reference evidence="3" key="1">
    <citation type="journal article" date="2019" name="Int. J. Syst. Evol. Microbiol.">
        <title>The Global Catalogue of Microorganisms (GCM) 10K type strain sequencing project: providing services to taxonomists for standard genome sequencing and annotation.</title>
        <authorList>
            <consortium name="The Broad Institute Genomics Platform"/>
            <consortium name="The Broad Institute Genome Sequencing Center for Infectious Disease"/>
            <person name="Wu L."/>
            <person name="Ma J."/>
        </authorList>
    </citation>
    <scope>NUCLEOTIDE SEQUENCE [LARGE SCALE GENOMIC DNA]</scope>
    <source>
        <strain evidence="3">JCM 18303</strain>
    </source>
</reference>
<name>A0ABP9QZI7_9PSEU</name>
<feature type="compositionally biased region" description="Basic and acidic residues" evidence="1">
    <location>
        <begin position="189"/>
        <end position="302"/>
    </location>
</feature>
<dbReference type="EMBL" id="BAABJP010000043">
    <property type="protein sequence ID" value="GAA5169754.1"/>
    <property type="molecule type" value="Genomic_DNA"/>
</dbReference>
<organism evidence="2 3">
    <name type="scientific">Pseudonocardia eucalypti</name>
    <dbReference type="NCBI Taxonomy" id="648755"/>
    <lineage>
        <taxon>Bacteria</taxon>
        <taxon>Bacillati</taxon>
        <taxon>Actinomycetota</taxon>
        <taxon>Actinomycetes</taxon>
        <taxon>Pseudonocardiales</taxon>
        <taxon>Pseudonocardiaceae</taxon>
        <taxon>Pseudonocardia</taxon>
    </lineage>
</organism>
<sequence>MTSPADRYRVADEDLAKHETHLNGLSGRMRQATRAASPISPAAYGLIGQIFAARTADAETKAAQAVNQLAQAVNADGTRIKDTRIAYLGNELELSRRMNRTYPQGNDVDMRPGDQRPIPNTPAPGTPGGGPSGKAPGGNGGGGGPSGKDAGGSGGKTPGDRGSGGSGGPAEKDGTRPDQERTANSGLKDALDGRREAERKLDRLDDALGRNEQRQNALDGRREDLEHRLHDDPGKAERKRIERELDGLDRERDRLDREHDRLERDHRHADRDYERADRQVDRQERADRNDADRNDRSGESAKEQTNAGPAMQLGGVPQWPTSPTRSLSNQSRRDGSRAPESSPT</sequence>
<keyword evidence="3" id="KW-1185">Reference proteome</keyword>
<comment type="caution">
    <text evidence="2">The sequence shown here is derived from an EMBL/GenBank/DDBJ whole genome shotgun (WGS) entry which is preliminary data.</text>
</comment>